<proteinExistence type="predicted"/>
<dbReference type="Proteomes" id="UP000694523">
    <property type="component" value="Unplaced"/>
</dbReference>
<dbReference type="PROSITE" id="PS50923">
    <property type="entry name" value="SUSHI"/>
    <property type="match status" value="1"/>
</dbReference>
<feature type="domain" description="Sushi" evidence="3">
    <location>
        <begin position="35"/>
        <end position="93"/>
    </location>
</feature>
<evidence type="ECO:0000256" key="2">
    <source>
        <dbReference type="PROSITE-ProRule" id="PRU00302"/>
    </source>
</evidence>
<evidence type="ECO:0000313" key="4">
    <source>
        <dbReference type="Ensembl" id="ENSNMLP00000003478.1"/>
    </source>
</evidence>
<evidence type="ECO:0000313" key="5">
    <source>
        <dbReference type="Proteomes" id="UP000694523"/>
    </source>
</evidence>
<dbReference type="SMART" id="SM00032">
    <property type="entry name" value="CCP"/>
    <property type="match status" value="1"/>
</dbReference>
<keyword evidence="2" id="KW-0768">Sushi</keyword>
<dbReference type="Ensembl" id="ENSNMLT00000003982.1">
    <property type="protein sequence ID" value="ENSNMLP00000003478.1"/>
    <property type="gene ID" value="ENSNMLG00000002504.1"/>
</dbReference>
<dbReference type="Gene3D" id="2.10.70.10">
    <property type="entry name" value="Complement Module, domain 1"/>
    <property type="match status" value="1"/>
</dbReference>
<dbReference type="AlphaFoldDB" id="A0A8C6SCT3"/>
<name>A0A8C6SCT3_9GOBI</name>
<keyword evidence="1" id="KW-1015">Disulfide bond</keyword>
<keyword evidence="5" id="KW-1185">Reference proteome</keyword>
<organism evidence="4 5">
    <name type="scientific">Neogobius melanostomus</name>
    <name type="common">round goby</name>
    <dbReference type="NCBI Taxonomy" id="47308"/>
    <lineage>
        <taxon>Eukaryota</taxon>
        <taxon>Metazoa</taxon>
        <taxon>Chordata</taxon>
        <taxon>Craniata</taxon>
        <taxon>Vertebrata</taxon>
        <taxon>Euteleostomi</taxon>
        <taxon>Actinopterygii</taxon>
        <taxon>Neopterygii</taxon>
        <taxon>Teleostei</taxon>
        <taxon>Neoteleostei</taxon>
        <taxon>Acanthomorphata</taxon>
        <taxon>Gobiaria</taxon>
        <taxon>Gobiiformes</taxon>
        <taxon>Gobioidei</taxon>
        <taxon>Gobiidae</taxon>
        <taxon>Benthophilinae</taxon>
        <taxon>Neogobiini</taxon>
        <taxon>Neogobius</taxon>
    </lineage>
</organism>
<comment type="caution">
    <text evidence="2">Lacks conserved residue(s) required for the propagation of feature annotation.</text>
</comment>
<reference evidence="4" key="1">
    <citation type="submission" date="2025-08" db="UniProtKB">
        <authorList>
            <consortium name="Ensembl"/>
        </authorList>
    </citation>
    <scope>IDENTIFICATION</scope>
</reference>
<sequence length="128" mass="14304">MFPNILWLLQPGWHSLKYNGNICTFQQVSCLFAVIMCDAPGPIANGCFSPVKESYEPLDVIMYTCEGQHKLNGYKTATCINGQFHPAPPKCVCISHGLTTLYSLKPTWRIGQNIMCSTGFPSCRKRRA</sequence>
<dbReference type="CDD" id="cd00033">
    <property type="entry name" value="CCP"/>
    <property type="match status" value="1"/>
</dbReference>
<dbReference type="InterPro" id="IPR035976">
    <property type="entry name" value="Sushi/SCR/CCP_sf"/>
</dbReference>
<dbReference type="Pfam" id="PF00084">
    <property type="entry name" value="Sushi"/>
    <property type="match status" value="1"/>
</dbReference>
<dbReference type="SUPFAM" id="SSF57535">
    <property type="entry name" value="Complement control module/SCR domain"/>
    <property type="match status" value="1"/>
</dbReference>
<accession>A0A8C6SCT3</accession>
<reference evidence="4" key="2">
    <citation type="submission" date="2025-09" db="UniProtKB">
        <authorList>
            <consortium name="Ensembl"/>
        </authorList>
    </citation>
    <scope>IDENTIFICATION</scope>
</reference>
<evidence type="ECO:0000256" key="1">
    <source>
        <dbReference type="ARBA" id="ARBA00023157"/>
    </source>
</evidence>
<protein>
    <recommendedName>
        <fullName evidence="3">Sushi domain-containing protein</fullName>
    </recommendedName>
</protein>
<evidence type="ECO:0000259" key="3">
    <source>
        <dbReference type="PROSITE" id="PS50923"/>
    </source>
</evidence>
<dbReference type="InterPro" id="IPR000436">
    <property type="entry name" value="Sushi_SCR_CCP_dom"/>
</dbReference>